<evidence type="ECO:0000313" key="2">
    <source>
        <dbReference type="Proteomes" id="UP000824533"/>
    </source>
</evidence>
<reference evidence="1 2" key="1">
    <citation type="journal article" date="2021" name="Front. Genet.">
        <title>Chromosome-Level Genome Assembly Reveals Significant Gene Expansion in the Toll and IMD Signaling Pathways of Dendrolimus kikuchii.</title>
        <authorList>
            <person name="Zhou J."/>
            <person name="Wu P."/>
            <person name="Xiong Z."/>
            <person name="Liu N."/>
            <person name="Zhao N."/>
            <person name="Ji M."/>
            <person name="Qiu Y."/>
            <person name="Yang B."/>
        </authorList>
    </citation>
    <scope>NUCLEOTIDE SEQUENCE [LARGE SCALE GENOMIC DNA]</scope>
    <source>
        <strain evidence="1">Ann1</strain>
    </source>
</reference>
<accession>A0ACC1D459</accession>
<protein>
    <submittedName>
        <fullName evidence="1">Uncharacterized protein</fullName>
    </submittedName>
</protein>
<dbReference type="Proteomes" id="UP000824533">
    <property type="component" value="Linkage Group LG09"/>
</dbReference>
<name>A0ACC1D459_9NEOP</name>
<sequence length="310" mass="35274">MARLQLFRSLLNHLRMNTIVLLLAGLLCVVVVNGRHYEDGNQPDNVEDQQFEARRYRERSGEQRHRRRRWQMGYGYDYQPHSHYPERRNSYDRNEDYVPQIFKLLDDLSDLLKRNQQPSPPPPPQPIYVPYPVPYPVPQYINCKPTTTDRTEDNKNEEKNQTVTGVPPRINVPGPIMEDERQNWGIITNDNMDYEDDGNDGARPISFDPIKPKIILTRPPPEVDHGSSQAEATTRKARVPINSAQSVSKSANPGPCNAAIISCCNIADELKQRECFSSVGCATSAQSGTCSQEAINRAFDSFKLAYSPMN</sequence>
<evidence type="ECO:0000313" key="1">
    <source>
        <dbReference type="EMBL" id="KAJ0178709.1"/>
    </source>
</evidence>
<proteinExistence type="predicted"/>
<keyword evidence="2" id="KW-1185">Reference proteome</keyword>
<organism evidence="1 2">
    <name type="scientific">Dendrolimus kikuchii</name>
    <dbReference type="NCBI Taxonomy" id="765133"/>
    <lineage>
        <taxon>Eukaryota</taxon>
        <taxon>Metazoa</taxon>
        <taxon>Ecdysozoa</taxon>
        <taxon>Arthropoda</taxon>
        <taxon>Hexapoda</taxon>
        <taxon>Insecta</taxon>
        <taxon>Pterygota</taxon>
        <taxon>Neoptera</taxon>
        <taxon>Endopterygota</taxon>
        <taxon>Lepidoptera</taxon>
        <taxon>Glossata</taxon>
        <taxon>Ditrysia</taxon>
        <taxon>Bombycoidea</taxon>
        <taxon>Lasiocampidae</taxon>
        <taxon>Dendrolimus</taxon>
    </lineage>
</organism>
<gene>
    <name evidence="1" type="ORF">K1T71_005484</name>
</gene>
<comment type="caution">
    <text evidence="1">The sequence shown here is derived from an EMBL/GenBank/DDBJ whole genome shotgun (WGS) entry which is preliminary data.</text>
</comment>
<dbReference type="EMBL" id="CM034395">
    <property type="protein sequence ID" value="KAJ0178709.1"/>
    <property type="molecule type" value="Genomic_DNA"/>
</dbReference>